<dbReference type="Proteomes" id="UP000019586">
    <property type="component" value="Chromosome"/>
</dbReference>
<reference evidence="1 2" key="1">
    <citation type="journal article" date="2014" name="Proc. Natl. Acad. Sci. U.S.A.">
        <title>Molecular dissection of the evolution of carbapenem-resistant multilocus sequence type 258 Klebsiella pneumoniae.</title>
        <authorList>
            <person name="Deleo F.R."/>
            <person name="Chen L."/>
            <person name="Porcella S.F."/>
            <person name="Martens C.A."/>
            <person name="Kobayashi S.D."/>
            <person name="Porter A.R."/>
            <person name="Chavda K.D."/>
            <person name="Jacobs M.R."/>
            <person name="Mathema B."/>
            <person name="Olsen R.J."/>
            <person name="Bonomo R.A."/>
            <person name="Musser J.M."/>
            <person name="Kreiswirth B.N."/>
        </authorList>
    </citation>
    <scope>NUCLEOTIDE SEQUENCE [LARGE SCALE GENOMIC DNA]</scope>
    <source>
        <strain evidence="1">30684/NJST258_2</strain>
    </source>
</reference>
<evidence type="ECO:0000313" key="2">
    <source>
        <dbReference type="Proteomes" id="UP000019586"/>
    </source>
</evidence>
<sequence length="41" mass="4187">MMMIILTGSIFTSVEENLYATASGFSDATAPGLTATSALTT</sequence>
<proteinExistence type="predicted"/>
<dbReference type="EMBL" id="CP006918">
    <property type="protein sequence ID" value="AHM78596.1"/>
    <property type="molecule type" value="Genomic_DNA"/>
</dbReference>
<evidence type="ECO:0000313" key="1">
    <source>
        <dbReference type="EMBL" id="AHM78596.1"/>
    </source>
</evidence>
<organism evidence="1 2">
    <name type="scientific">Klebsiella pneumoniae 30684/NJST258_2</name>
    <dbReference type="NCBI Taxonomy" id="1420013"/>
    <lineage>
        <taxon>Bacteria</taxon>
        <taxon>Pseudomonadati</taxon>
        <taxon>Pseudomonadota</taxon>
        <taxon>Gammaproteobacteria</taxon>
        <taxon>Enterobacterales</taxon>
        <taxon>Enterobacteriaceae</taxon>
        <taxon>Klebsiella/Raoultella group</taxon>
        <taxon>Klebsiella</taxon>
        <taxon>Klebsiella pneumoniae complex</taxon>
    </lineage>
</organism>
<protein>
    <submittedName>
        <fullName evidence="1">Uncharacterized protein</fullName>
    </submittedName>
</protein>
<dbReference type="KEGG" id="kps:KPNJ2_01816"/>
<dbReference type="AlphaFoldDB" id="W8VFN2"/>
<gene>
    <name evidence="1" type="ORF">KPNJ2_01816</name>
</gene>
<accession>W8VFN2</accession>
<name>W8VFN2_KLEPN</name>
<dbReference type="PATRIC" id="fig|1420013.3.peg.1733"/>
<dbReference type="HOGENOM" id="CLU_3291135_0_0_6"/>